<proteinExistence type="predicted"/>
<gene>
    <name evidence="2" type="ORF">CIJ84_00460</name>
    <name evidence="4" type="ORF">COH52_00410</name>
    <name evidence="3" type="ORF">COI09_01735</name>
</gene>
<protein>
    <submittedName>
        <fullName evidence="4">Uncharacterized protein</fullName>
    </submittedName>
</protein>
<evidence type="ECO:0000313" key="2">
    <source>
        <dbReference type="EMBL" id="RGB19037.1"/>
    </source>
</evidence>
<organism evidence="4 6">
    <name type="scientific">Neisseria meningitidis</name>
    <dbReference type="NCBI Taxonomy" id="487"/>
    <lineage>
        <taxon>Bacteria</taxon>
        <taxon>Pseudomonadati</taxon>
        <taxon>Pseudomonadota</taxon>
        <taxon>Betaproteobacteria</taxon>
        <taxon>Neisseriales</taxon>
        <taxon>Neisseriaceae</taxon>
        <taxon>Neisseria</taxon>
    </lineage>
</organism>
<comment type="caution">
    <text evidence="4">The sequence shown here is derived from an EMBL/GenBank/DDBJ whole genome shotgun (WGS) entry which is preliminary data.</text>
</comment>
<dbReference type="Proteomes" id="UP000283829">
    <property type="component" value="Unassembled WGS sequence"/>
</dbReference>
<dbReference type="Proteomes" id="UP000283666">
    <property type="component" value="Unassembled WGS sequence"/>
</dbReference>
<dbReference type="EMBL" id="NWZY01000001">
    <property type="protein sequence ID" value="RQK81827.1"/>
    <property type="molecule type" value="Genomic_DNA"/>
</dbReference>
<evidence type="ECO:0000313" key="6">
    <source>
        <dbReference type="Proteomes" id="UP000283666"/>
    </source>
</evidence>
<dbReference type="EMBL" id="NWXB01000002">
    <property type="protein sequence ID" value="RQJ68585.1"/>
    <property type="molecule type" value="Genomic_DNA"/>
</dbReference>
<dbReference type="RefSeq" id="WP_002219163.1">
    <property type="nucleotide sequence ID" value="NZ_CP012391.1"/>
</dbReference>
<feature type="compositionally biased region" description="Polar residues" evidence="1">
    <location>
        <begin position="105"/>
        <end position="121"/>
    </location>
</feature>
<evidence type="ECO:0000313" key="4">
    <source>
        <dbReference type="EMBL" id="RQK81827.1"/>
    </source>
</evidence>
<dbReference type="EMBL" id="NVYQ01000008">
    <property type="protein sequence ID" value="RGB19037.1"/>
    <property type="molecule type" value="Genomic_DNA"/>
</dbReference>
<name>A0A425B5K8_NEIME</name>
<evidence type="ECO:0000313" key="3">
    <source>
        <dbReference type="EMBL" id="RQJ68585.1"/>
    </source>
</evidence>
<evidence type="ECO:0000313" key="7">
    <source>
        <dbReference type="Proteomes" id="UP000283829"/>
    </source>
</evidence>
<evidence type="ECO:0000256" key="1">
    <source>
        <dbReference type="SAM" id="MobiDB-lite"/>
    </source>
</evidence>
<accession>A0A425B5K8</accession>
<sequence length="134" mass="14836">MANRFQQRKSAYRRLSGKPLFSDGIAANLCGGRKTLSYNLSRFKISIRSEMQKISFNLLKPANSPKIGKRRPGLNGAPHIPMPSPRYLPASPEMPGNNIHPAKIRNNTPGGRQSQTAPQSIRHQKNKPPPRASS</sequence>
<reference evidence="6 7" key="2">
    <citation type="submission" date="2017-09" db="EMBL/GenBank/DDBJ databases">
        <title>Phenotypic and genotypic characterization of Colombian isolates of Neisseria meningitidis recovered from invasive disease.</title>
        <authorList>
            <person name="Duarte C."/>
            <person name="Gabastou J.M."/>
            <person name="Moreno J."/>
        </authorList>
    </citation>
    <scope>NUCLEOTIDE SEQUENCE [LARGE SCALE GENOMIC DNA]</scope>
    <source>
        <strain evidence="4 6">INS-Nm1012</strain>
        <strain evidence="3 7">INS-Nm1124</strain>
    </source>
</reference>
<dbReference type="AlphaFoldDB" id="A0A425B5K8"/>
<feature type="region of interest" description="Disordered" evidence="1">
    <location>
        <begin position="62"/>
        <end position="134"/>
    </location>
</feature>
<dbReference type="Proteomes" id="UP000260504">
    <property type="component" value="Unassembled WGS sequence"/>
</dbReference>
<reference evidence="2 5" key="1">
    <citation type="submission" date="2017-08" db="EMBL/GenBank/DDBJ databases">
        <title>Meningococcal Conjunctivitis and Endemic Carriage at a Military Recruit Training Center.</title>
        <authorList>
            <person name="Bobb A.J."/>
            <person name="Galac M.R."/>
            <person name="Snesrud E."/>
            <person name="Clagett C.D."/>
        </authorList>
    </citation>
    <scope>NUCLEOTIDE SEQUENCE [LARGE SCALE GENOMIC DNA]</scope>
    <source>
        <strain evidence="2 5">MRSN431200</strain>
    </source>
</reference>
<evidence type="ECO:0000313" key="5">
    <source>
        <dbReference type="Proteomes" id="UP000260504"/>
    </source>
</evidence>